<organism evidence="1 2">
    <name type="scientific">Peronosclerospora sorghi</name>
    <dbReference type="NCBI Taxonomy" id="230839"/>
    <lineage>
        <taxon>Eukaryota</taxon>
        <taxon>Sar</taxon>
        <taxon>Stramenopiles</taxon>
        <taxon>Oomycota</taxon>
        <taxon>Peronosporomycetes</taxon>
        <taxon>Peronosporales</taxon>
        <taxon>Peronosporaceae</taxon>
        <taxon>Peronosclerospora</taxon>
    </lineage>
</organism>
<comment type="caution">
    <text evidence="1">The sequence shown here is derived from an EMBL/GenBank/DDBJ whole genome shotgun (WGS) entry which is preliminary data.</text>
</comment>
<reference evidence="1 2" key="1">
    <citation type="journal article" date="2022" name="bioRxiv">
        <title>The genome of the oomycete Peronosclerospora sorghi, a cosmopolitan pathogen of maize and sorghum, is inflated with dispersed pseudogenes.</title>
        <authorList>
            <person name="Fletcher K."/>
            <person name="Martin F."/>
            <person name="Isakeit T."/>
            <person name="Cavanaugh K."/>
            <person name="Magill C."/>
            <person name="Michelmore R."/>
        </authorList>
    </citation>
    <scope>NUCLEOTIDE SEQUENCE [LARGE SCALE GENOMIC DNA]</scope>
    <source>
        <strain evidence="1">P6</strain>
    </source>
</reference>
<dbReference type="Proteomes" id="UP001163321">
    <property type="component" value="Chromosome 8"/>
</dbReference>
<evidence type="ECO:0000313" key="2">
    <source>
        <dbReference type="Proteomes" id="UP001163321"/>
    </source>
</evidence>
<proteinExistence type="predicted"/>
<dbReference type="EMBL" id="CM047587">
    <property type="protein sequence ID" value="KAI9908562.1"/>
    <property type="molecule type" value="Genomic_DNA"/>
</dbReference>
<gene>
    <name evidence="1" type="ORF">PsorP6_016167</name>
</gene>
<evidence type="ECO:0000313" key="1">
    <source>
        <dbReference type="EMBL" id="KAI9908562.1"/>
    </source>
</evidence>
<sequence length="275" mass="30806">MKTVEAEQTLSETLPLGADSRLDLPGVMENFMLMGSITHAMDETLLKTLEVDFLVDAENPRKRLAHPKLRANPAIDTGRIDLDDDFSYDEFKSTILHANKLIQAARSNQKTVFVFCTHGNNESAVVCIAFLVVIEHWSLARAYRHVLQKRPASAPRKSYVEKLRTLELETHGRVTLRLDQIGPSMIDLMLGLRGQQHAIEEMDERTSLATDARFSTFERASIMSNLSVLTGPTTNGTSLCETTIITEQGGKRRKTHPHLSHRTRSKAHKGNCTIC</sequence>
<keyword evidence="2" id="KW-1185">Reference proteome</keyword>
<protein>
    <submittedName>
        <fullName evidence="1">Uncharacterized protein</fullName>
    </submittedName>
</protein>
<accession>A0ACC0VQR7</accession>
<name>A0ACC0VQR7_9STRA</name>